<comment type="function">
    <text evidence="1 12">Required for the export of heme to the periplasm for the biogenesis of c-type cytochromes.</text>
</comment>
<comment type="caution">
    <text evidence="14">The sequence shown here is derived from an EMBL/GenBank/DDBJ whole genome shotgun (WGS) entry which is preliminary data.</text>
</comment>
<dbReference type="Proteomes" id="UP000651010">
    <property type="component" value="Unassembled WGS sequence"/>
</dbReference>
<dbReference type="PANTHER" id="PTHR37531:SF1">
    <property type="entry name" value="HEME EXPORTER PROTEIN D"/>
    <property type="match status" value="1"/>
</dbReference>
<evidence type="ECO:0000256" key="13">
    <source>
        <dbReference type="SAM" id="MobiDB-lite"/>
    </source>
</evidence>
<evidence type="ECO:0000256" key="10">
    <source>
        <dbReference type="ARBA" id="ARBA00022989"/>
    </source>
</evidence>
<feature type="compositionally biased region" description="Gly residues" evidence="13">
    <location>
        <begin position="66"/>
        <end position="75"/>
    </location>
</feature>
<sequence length="75" mass="8717">MHAFFAMGGYAAYVWPAYGVFFAVLLIDWLAPQFRRRRLLRELRGRLARQEARKERTVTPSPLRGEGWGEGPRLP</sequence>
<dbReference type="PANTHER" id="PTHR37531">
    <property type="entry name" value="HEME EXPORTER PROTEIN D"/>
    <property type="match status" value="1"/>
</dbReference>
<accession>A0ABR9GB97</accession>
<dbReference type="InterPro" id="IPR052075">
    <property type="entry name" value="Heme_exporter_D"/>
</dbReference>
<comment type="subcellular location">
    <subcellularLocation>
        <location evidence="2 12">Cell inner membrane</location>
        <topology evidence="2 12">Single-pass membrane protein</topology>
    </subcellularLocation>
</comment>
<organism evidence="14 15">
    <name type="scientific">Dyella acidiphila</name>
    <dbReference type="NCBI Taxonomy" id="2775866"/>
    <lineage>
        <taxon>Bacteria</taxon>
        <taxon>Pseudomonadati</taxon>
        <taxon>Pseudomonadota</taxon>
        <taxon>Gammaproteobacteria</taxon>
        <taxon>Lysobacterales</taxon>
        <taxon>Rhodanobacteraceae</taxon>
        <taxon>Dyella</taxon>
    </lineage>
</organism>
<evidence type="ECO:0000256" key="2">
    <source>
        <dbReference type="ARBA" id="ARBA00004377"/>
    </source>
</evidence>
<reference evidence="14 15" key="1">
    <citation type="submission" date="2020-09" db="EMBL/GenBank/DDBJ databases">
        <title>Dyella sp. 7MK23 isolated from forest soil.</title>
        <authorList>
            <person name="Fu J."/>
        </authorList>
    </citation>
    <scope>NUCLEOTIDE SEQUENCE [LARGE SCALE GENOMIC DNA]</scope>
    <source>
        <strain evidence="14 15">7MK23</strain>
    </source>
</reference>
<evidence type="ECO:0000256" key="8">
    <source>
        <dbReference type="ARBA" id="ARBA00022692"/>
    </source>
</evidence>
<proteinExistence type="inferred from homology"/>
<evidence type="ECO:0000313" key="15">
    <source>
        <dbReference type="Proteomes" id="UP000651010"/>
    </source>
</evidence>
<evidence type="ECO:0000256" key="1">
    <source>
        <dbReference type="ARBA" id="ARBA00002442"/>
    </source>
</evidence>
<keyword evidence="9 12" id="KW-0201">Cytochrome c-type biogenesis</keyword>
<keyword evidence="11 12" id="KW-0472">Membrane</keyword>
<feature type="transmembrane region" description="Helical" evidence="12">
    <location>
        <begin position="12"/>
        <end position="31"/>
    </location>
</feature>
<evidence type="ECO:0000256" key="6">
    <source>
        <dbReference type="ARBA" id="ARBA00022475"/>
    </source>
</evidence>
<evidence type="ECO:0000256" key="12">
    <source>
        <dbReference type="RuleBase" id="RU363101"/>
    </source>
</evidence>
<evidence type="ECO:0000256" key="7">
    <source>
        <dbReference type="ARBA" id="ARBA00022519"/>
    </source>
</evidence>
<keyword evidence="8 12" id="KW-0812">Transmembrane</keyword>
<evidence type="ECO:0000256" key="5">
    <source>
        <dbReference type="ARBA" id="ARBA00022448"/>
    </source>
</evidence>
<feature type="region of interest" description="Disordered" evidence="13">
    <location>
        <begin position="49"/>
        <end position="75"/>
    </location>
</feature>
<evidence type="ECO:0000256" key="4">
    <source>
        <dbReference type="ARBA" id="ARBA00016461"/>
    </source>
</evidence>
<name>A0ABR9GB97_9GAMM</name>
<dbReference type="Pfam" id="PF04995">
    <property type="entry name" value="CcmD"/>
    <property type="match status" value="1"/>
</dbReference>
<keyword evidence="10 12" id="KW-1133">Transmembrane helix</keyword>
<comment type="similarity">
    <text evidence="3 12">Belongs to the CcmD/CycX/HelD family.</text>
</comment>
<gene>
    <name evidence="14" type="primary">ccmD</name>
    <name evidence="14" type="ORF">IGX34_13060</name>
</gene>
<evidence type="ECO:0000256" key="11">
    <source>
        <dbReference type="ARBA" id="ARBA00023136"/>
    </source>
</evidence>
<dbReference type="EMBL" id="JACZZA010000007">
    <property type="protein sequence ID" value="MBE1161309.1"/>
    <property type="molecule type" value="Genomic_DNA"/>
</dbReference>
<dbReference type="InterPro" id="IPR007078">
    <property type="entry name" value="Haem_export_protD_CcmD"/>
</dbReference>
<keyword evidence="7 12" id="KW-0997">Cell inner membrane</keyword>
<keyword evidence="5 12" id="KW-0813">Transport</keyword>
<dbReference type="NCBIfam" id="TIGR03141">
    <property type="entry name" value="cytochro_ccmD"/>
    <property type="match status" value="1"/>
</dbReference>
<keyword evidence="6 12" id="KW-1003">Cell membrane</keyword>
<evidence type="ECO:0000256" key="9">
    <source>
        <dbReference type="ARBA" id="ARBA00022748"/>
    </source>
</evidence>
<keyword evidence="15" id="KW-1185">Reference proteome</keyword>
<evidence type="ECO:0000313" key="14">
    <source>
        <dbReference type="EMBL" id="MBE1161309.1"/>
    </source>
</evidence>
<evidence type="ECO:0000256" key="3">
    <source>
        <dbReference type="ARBA" id="ARBA00008741"/>
    </source>
</evidence>
<protein>
    <recommendedName>
        <fullName evidence="4 12">Heme exporter protein D</fullName>
    </recommendedName>
</protein>